<evidence type="ECO:0000313" key="2">
    <source>
        <dbReference type="EMBL" id="KTD33440.1"/>
    </source>
</evidence>
<dbReference type="AlphaFoldDB" id="A0A378JWE7"/>
<dbReference type="Proteomes" id="UP000254040">
    <property type="component" value="Unassembled WGS sequence"/>
</dbReference>
<keyword evidence="1" id="KW-1133">Transmembrane helix</keyword>
<evidence type="ECO:0000313" key="5">
    <source>
        <dbReference type="Proteomes" id="UP000254040"/>
    </source>
</evidence>
<keyword evidence="4" id="KW-1185">Reference proteome</keyword>
<dbReference type="OrthoDB" id="5648118at2"/>
<reference evidence="3 5" key="2">
    <citation type="submission" date="2018-06" db="EMBL/GenBank/DDBJ databases">
        <authorList>
            <consortium name="Pathogen Informatics"/>
            <person name="Doyle S."/>
        </authorList>
    </citation>
    <scope>NUCLEOTIDE SEQUENCE [LARGE SCALE GENOMIC DNA]</scope>
    <source>
        <strain evidence="3 5">NCTC12239</strain>
    </source>
</reference>
<protein>
    <submittedName>
        <fullName evidence="3">Uncharacterized protein</fullName>
    </submittedName>
</protein>
<evidence type="ECO:0000313" key="3">
    <source>
        <dbReference type="EMBL" id="STX61812.1"/>
    </source>
</evidence>
<reference evidence="2 4" key="1">
    <citation type="submission" date="2015-11" db="EMBL/GenBank/DDBJ databases">
        <title>Genomic analysis of 38 Legionella species identifies large and diverse effector repertoires.</title>
        <authorList>
            <person name="Burstein D."/>
            <person name="Amaro F."/>
            <person name="Zusman T."/>
            <person name="Lifshitz Z."/>
            <person name="Cohen O."/>
            <person name="Gilbert J.A."/>
            <person name="Pupko T."/>
            <person name="Shuman H.A."/>
            <person name="Segal G."/>
        </authorList>
    </citation>
    <scope>NUCLEOTIDE SEQUENCE [LARGE SCALE GENOMIC DNA]</scope>
    <source>
        <strain evidence="2 4">ATCC 43877</strain>
    </source>
</reference>
<organism evidence="3 5">
    <name type="scientific">Legionella moravica</name>
    <dbReference type="NCBI Taxonomy" id="39962"/>
    <lineage>
        <taxon>Bacteria</taxon>
        <taxon>Pseudomonadati</taxon>
        <taxon>Pseudomonadota</taxon>
        <taxon>Gammaproteobacteria</taxon>
        <taxon>Legionellales</taxon>
        <taxon>Legionellaceae</taxon>
        <taxon>Legionella</taxon>
    </lineage>
</organism>
<keyword evidence="1" id="KW-0812">Transmembrane</keyword>
<dbReference type="EMBL" id="LNYN01000025">
    <property type="protein sequence ID" value="KTD33440.1"/>
    <property type="molecule type" value="Genomic_DNA"/>
</dbReference>
<dbReference type="Proteomes" id="UP000054985">
    <property type="component" value="Unassembled WGS sequence"/>
</dbReference>
<name>A0A378JWE7_9GAMM</name>
<evidence type="ECO:0000313" key="4">
    <source>
        <dbReference type="Proteomes" id="UP000054985"/>
    </source>
</evidence>
<sequence>MSATLSLSSSYGSFFWGCTKFALSPYTNTFMAIANDKNNDPFVNIVAASVVTSILTFVIPILPVLASVTFAIASVAMLLAVATMFVTYPVAVLADACDSSWESDSNLGFNHQFA</sequence>
<evidence type="ECO:0000256" key="1">
    <source>
        <dbReference type="SAM" id="Phobius"/>
    </source>
</evidence>
<proteinExistence type="predicted"/>
<feature type="transmembrane region" description="Helical" evidence="1">
    <location>
        <begin position="68"/>
        <end position="94"/>
    </location>
</feature>
<dbReference type="RefSeq" id="WP_028384298.1">
    <property type="nucleotide sequence ID" value="NZ_CAAAJG010000059.1"/>
</dbReference>
<keyword evidence="1" id="KW-0472">Membrane</keyword>
<accession>A0A378JWE7</accession>
<gene>
    <name evidence="2" type="ORF">Lmor_1991</name>
    <name evidence="3" type="ORF">NCTC12239_00730</name>
</gene>
<dbReference type="EMBL" id="UGOG01000001">
    <property type="protein sequence ID" value="STX61812.1"/>
    <property type="molecule type" value="Genomic_DNA"/>
</dbReference>
<feature type="transmembrane region" description="Helical" evidence="1">
    <location>
        <begin position="41"/>
        <end position="62"/>
    </location>
</feature>